<dbReference type="EMBL" id="JAFBWN010000091">
    <property type="protein sequence ID" value="MBM2357819.1"/>
    <property type="molecule type" value="Genomic_DNA"/>
</dbReference>
<proteinExistence type="predicted"/>
<protein>
    <submittedName>
        <fullName evidence="2">IS630 family transposase</fullName>
    </submittedName>
</protein>
<dbReference type="Proteomes" id="UP000809337">
    <property type="component" value="Unassembled WGS sequence"/>
</dbReference>
<dbReference type="InterPro" id="IPR038717">
    <property type="entry name" value="Tc1-like_DDE_dom"/>
</dbReference>
<evidence type="ECO:0000259" key="1">
    <source>
        <dbReference type="Pfam" id="PF13358"/>
    </source>
</evidence>
<accession>A0A9Q2RZW0</accession>
<gene>
    <name evidence="2" type="ORF">JQX14_25215</name>
</gene>
<sequence length="191" mass="21203">MRRRREDWFTHRLPAIARMPERVVFLDETAVKTNLARLRGWAPRGERLTMDAPFGSWGTQTLIAGLTQESLIAPWVIKGAMDGPAFAAYVQKVLIPEIAPGTAVVLDNLATHHNKEAAAALKAHGCWFLYLPPYSPDLNPIELAFSKLKAHLRRISARSFTSVFEALGEICAMYSPQECTNYFQAAGYASG</sequence>
<dbReference type="GO" id="GO:0003676">
    <property type="term" value="F:nucleic acid binding"/>
    <property type="evidence" value="ECO:0007669"/>
    <property type="project" value="InterPro"/>
</dbReference>
<dbReference type="RefSeq" id="WP_162792061.1">
    <property type="nucleotide sequence ID" value="NZ_JAJNGX010000093.1"/>
</dbReference>
<dbReference type="Gene3D" id="3.30.420.10">
    <property type="entry name" value="Ribonuclease H-like superfamily/Ribonuclease H"/>
    <property type="match status" value="1"/>
</dbReference>
<dbReference type="InterPro" id="IPR047655">
    <property type="entry name" value="Transpos_IS630-like"/>
</dbReference>
<name>A0A9Q2RZW0_9RHOB</name>
<evidence type="ECO:0000313" key="3">
    <source>
        <dbReference type="Proteomes" id="UP000809337"/>
    </source>
</evidence>
<organism evidence="2 3">
    <name type="scientific">Pseudosulfitobacter pseudonitzschiae</name>
    <dbReference type="NCBI Taxonomy" id="1402135"/>
    <lineage>
        <taxon>Bacteria</taxon>
        <taxon>Pseudomonadati</taxon>
        <taxon>Pseudomonadota</taxon>
        <taxon>Alphaproteobacteria</taxon>
        <taxon>Rhodobacterales</taxon>
        <taxon>Roseobacteraceae</taxon>
        <taxon>Pseudosulfitobacter</taxon>
    </lineage>
</organism>
<reference evidence="2" key="1">
    <citation type="submission" date="2021-01" db="EMBL/GenBank/DDBJ databases">
        <title>Diatom-associated Roseobacters Show Island Model of Population Structure.</title>
        <authorList>
            <person name="Qu L."/>
            <person name="Feng X."/>
            <person name="Chen Y."/>
            <person name="Li L."/>
            <person name="Wang X."/>
            <person name="Hu Z."/>
            <person name="Wang H."/>
            <person name="Luo H."/>
        </authorList>
    </citation>
    <scope>NUCLEOTIDE SEQUENCE</scope>
    <source>
        <strain evidence="2">SM26-45</strain>
    </source>
</reference>
<feature type="domain" description="Tc1-like transposase DDE" evidence="1">
    <location>
        <begin position="22"/>
        <end position="158"/>
    </location>
</feature>
<comment type="caution">
    <text evidence="2">The sequence shown here is derived from an EMBL/GenBank/DDBJ whole genome shotgun (WGS) entry which is preliminary data.</text>
</comment>
<evidence type="ECO:0000313" key="2">
    <source>
        <dbReference type="EMBL" id="MBM2357819.1"/>
    </source>
</evidence>
<dbReference type="Pfam" id="PF13358">
    <property type="entry name" value="DDE_3"/>
    <property type="match status" value="1"/>
</dbReference>
<dbReference type="InterPro" id="IPR036397">
    <property type="entry name" value="RNaseH_sf"/>
</dbReference>
<dbReference type="PANTHER" id="PTHR46564:SF1">
    <property type="entry name" value="TRANSPOSASE"/>
    <property type="match status" value="1"/>
</dbReference>
<dbReference type="PANTHER" id="PTHR46564">
    <property type="entry name" value="TRANSPOSASE"/>
    <property type="match status" value="1"/>
</dbReference>
<dbReference type="AlphaFoldDB" id="A0A9Q2RZW0"/>
<dbReference type="NCBIfam" id="NF033545">
    <property type="entry name" value="transpos_IS630"/>
    <property type="match status" value="1"/>
</dbReference>